<dbReference type="Proteomes" id="UP000648801">
    <property type="component" value="Unassembled WGS sequence"/>
</dbReference>
<feature type="transmembrane region" description="Helical" evidence="1">
    <location>
        <begin position="27"/>
        <end position="44"/>
    </location>
</feature>
<dbReference type="RefSeq" id="WP_188758962.1">
    <property type="nucleotide sequence ID" value="NZ_BMJB01000001.1"/>
</dbReference>
<comment type="caution">
    <text evidence="2">The sequence shown here is derived from an EMBL/GenBank/DDBJ whole genome shotgun (WGS) entry which is preliminary data.</text>
</comment>
<gene>
    <name evidence="2" type="ORF">GCM10011507_17760</name>
</gene>
<reference evidence="2" key="2">
    <citation type="submission" date="2020-09" db="EMBL/GenBank/DDBJ databases">
        <authorList>
            <person name="Sun Q."/>
            <person name="Zhou Y."/>
        </authorList>
    </citation>
    <scope>NUCLEOTIDE SEQUENCE</scope>
    <source>
        <strain evidence="2">CGMCC 1.15447</strain>
    </source>
</reference>
<sequence>MDSQFDKMPCPDRDVAAMAAMPVPSDYLYQFAAITFVLFMLATIF</sequence>
<organism evidence="2 3">
    <name type="scientific">Edaphobacter acidisoli</name>
    <dbReference type="NCBI Taxonomy" id="2040573"/>
    <lineage>
        <taxon>Bacteria</taxon>
        <taxon>Pseudomonadati</taxon>
        <taxon>Acidobacteriota</taxon>
        <taxon>Terriglobia</taxon>
        <taxon>Terriglobales</taxon>
        <taxon>Acidobacteriaceae</taxon>
        <taxon>Edaphobacter</taxon>
    </lineage>
</organism>
<reference evidence="2" key="1">
    <citation type="journal article" date="2014" name="Int. J. Syst. Evol. Microbiol.">
        <title>Complete genome sequence of Corynebacterium casei LMG S-19264T (=DSM 44701T), isolated from a smear-ripened cheese.</title>
        <authorList>
            <consortium name="US DOE Joint Genome Institute (JGI-PGF)"/>
            <person name="Walter F."/>
            <person name="Albersmeier A."/>
            <person name="Kalinowski J."/>
            <person name="Ruckert C."/>
        </authorList>
    </citation>
    <scope>NUCLEOTIDE SEQUENCE</scope>
    <source>
        <strain evidence="2">CGMCC 1.15447</strain>
    </source>
</reference>
<evidence type="ECO:0000256" key="1">
    <source>
        <dbReference type="SAM" id="Phobius"/>
    </source>
</evidence>
<dbReference type="EMBL" id="BMJB01000001">
    <property type="protein sequence ID" value="GGA66689.1"/>
    <property type="molecule type" value="Genomic_DNA"/>
</dbReference>
<accession>A0A916RTH1</accession>
<keyword evidence="1" id="KW-0472">Membrane</keyword>
<protein>
    <submittedName>
        <fullName evidence="2">Uncharacterized protein</fullName>
    </submittedName>
</protein>
<dbReference type="AlphaFoldDB" id="A0A916RTH1"/>
<keyword evidence="1" id="KW-1133">Transmembrane helix</keyword>
<keyword evidence="3" id="KW-1185">Reference proteome</keyword>
<name>A0A916RTH1_9BACT</name>
<evidence type="ECO:0000313" key="2">
    <source>
        <dbReference type="EMBL" id="GGA66689.1"/>
    </source>
</evidence>
<proteinExistence type="predicted"/>
<keyword evidence="1" id="KW-0812">Transmembrane</keyword>
<evidence type="ECO:0000313" key="3">
    <source>
        <dbReference type="Proteomes" id="UP000648801"/>
    </source>
</evidence>